<feature type="transmembrane region" description="Helical" evidence="4">
    <location>
        <begin position="12"/>
        <end position="36"/>
    </location>
</feature>
<dbReference type="Pfam" id="PF00015">
    <property type="entry name" value="MCPsignal"/>
    <property type="match status" value="1"/>
</dbReference>
<keyword evidence="4" id="KW-0812">Transmembrane</keyword>
<evidence type="ECO:0000256" key="2">
    <source>
        <dbReference type="ARBA" id="ARBA00029447"/>
    </source>
</evidence>
<evidence type="ECO:0000259" key="6">
    <source>
        <dbReference type="PROSITE" id="PS50885"/>
    </source>
</evidence>
<dbReference type="Proteomes" id="UP000719942">
    <property type="component" value="Unassembled WGS sequence"/>
</dbReference>
<dbReference type="InterPro" id="IPR004089">
    <property type="entry name" value="MCPsignal_dom"/>
</dbReference>
<protein>
    <submittedName>
        <fullName evidence="7">HAMP domain-containing protein</fullName>
    </submittedName>
</protein>
<name>A0ABS7DJ95_9FIRM</name>
<dbReference type="Gene3D" id="3.30.450.20">
    <property type="entry name" value="PAS domain"/>
    <property type="match status" value="1"/>
</dbReference>
<feature type="transmembrane region" description="Helical" evidence="4">
    <location>
        <begin position="266"/>
        <end position="286"/>
    </location>
</feature>
<dbReference type="InterPro" id="IPR051310">
    <property type="entry name" value="MCP_chemotaxis"/>
</dbReference>
<keyword evidence="8" id="KW-1185">Reference proteome</keyword>
<evidence type="ECO:0000259" key="5">
    <source>
        <dbReference type="PROSITE" id="PS50111"/>
    </source>
</evidence>
<proteinExistence type="inferred from homology"/>
<keyword evidence="1" id="KW-0145">Chemotaxis</keyword>
<dbReference type="EMBL" id="JAGFNZ010000001">
    <property type="protein sequence ID" value="MBW7571374.1"/>
    <property type="molecule type" value="Genomic_DNA"/>
</dbReference>
<gene>
    <name evidence="7" type="ORF">J5W02_00995</name>
</gene>
<dbReference type="SUPFAM" id="SSF58104">
    <property type="entry name" value="Methyl-accepting chemotaxis protein (MCP) signaling domain"/>
    <property type="match status" value="1"/>
</dbReference>
<comment type="caution">
    <text evidence="7">The sequence shown here is derived from an EMBL/GenBank/DDBJ whole genome shotgun (WGS) entry which is preliminary data.</text>
</comment>
<feature type="domain" description="Methyl-accepting transducer" evidence="5">
    <location>
        <begin position="392"/>
        <end position="621"/>
    </location>
</feature>
<comment type="similarity">
    <text evidence="2">Belongs to the methyl-accepting chemotaxis (MCP) protein family.</text>
</comment>
<sequence>MRTRQTTIKNKLVRFTALIILCTVSVLCLFSVFFIVRSTEQSLQKTLSKTSSIVSSEISAQLRQYEIMAQSVAMIKNTVGADYGATRQYINSLVKENGLIKVDIVKENGISTLNGNDYHENQAFLQATHGVPYLSGPVTEGGETHFDYAYPSAPHVILIRIPYNSLGDVAAKVKVGNLGSTYILNHSGTKVVQSNSAADAMEKTSKSDPVVAKMEANMVQGKTGFALYKKNGQQYFGAYAPISGTDGWSVNVSEARSEFMSSVPTAISLMIGVGFLSFFIALFFAFRIAGDITRPVMQVTEGIERISGGGLDICLEVKSQDETGRIANALNTTSESLRQIITDLCMILNAIALGDLSRQSSAAYPGDFHEIRTATEEILSGLNRTLSQIRLVAIQVDTSAAQTSEIAQALAMNASEEVCSIEKFSASVDEISGHAKTSAVNARQANSMLSGIVQDIQDGNRKMDQLVAAMKDISQTSQKIGLIVKTIDEIAFQTNILALNAAVEAARAGVYGKGFAVVADEVRNLAGKSTHAVEDTSVLIVNTVSAIAHGSEAVDEVGKSLQVIVQKSETLFGLVNEIAEASDAQADSVAETTVSISQISDAIQNISLMAEKSAAAGEELFGQSNTLTDLLSRFRLKESAG</sequence>
<dbReference type="Gene3D" id="6.10.340.10">
    <property type="match status" value="1"/>
</dbReference>
<dbReference type="RefSeq" id="WP_219963789.1">
    <property type="nucleotide sequence ID" value="NZ_JAGFNZ010000001.1"/>
</dbReference>
<dbReference type="PROSITE" id="PS50111">
    <property type="entry name" value="CHEMOTAXIS_TRANSDUC_2"/>
    <property type="match status" value="1"/>
</dbReference>
<feature type="domain" description="HAMP" evidence="6">
    <location>
        <begin position="290"/>
        <end position="342"/>
    </location>
</feature>
<evidence type="ECO:0000256" key="1">
    <source>
        <dbReference type="ARBA" id="ARBA00022500"/>
    </source>
</evidence>
<dbReference type="Gene3D" id="1.10.287.950">
    <property type="entry name" value="Methyl-accepting chemotaxis protein"/>
    <property type="match status" value="1"/>
</dbReference>
<organism evidence="7 8">
    <name type="scientific">Caproiciproducens faecalis</name>
    <dbReference type="NCBI Taxonomy" id="2820301"/>
    <lineage>
        <taxon>Bacteria</taxon>
        <taxon>Bacillati</taxon>
        <taxon>Bacillota</taxon>
        <taxon>Clostridia</taxon>
        <taxon>Eubacteriales</taxon>
        <taxon>Acutalibacteraceae</taxon>
        <taxon>Caproiciproducens</taxon>
    </lineage>
</organism>
<dbReference type="PANTHER" id="PTHR43531">
    <property type="entry name" value="PROTEIN ICFG"/>
    <property type="match status" value="1"/>
</dbReference>
<dbReference type="PROSITE" id="PS50885">
    <property type="entry name" value="HAMP"/>
    <property type="match status" value="1"/>
</dbReference>
<evidence type="ECO:0000256" key="4">
    <source>
        <dbReference type="SAM" id="Phobius"/>
    </source>
</evidence>
<evidence type="ECO:0000313" key="8">
    <source>
        <dbReference type="Proteomes" id="UP000719942"/>
    </source>
</evidence>
<evidence type="ECO:0000256" key="3">
    <source>
        <dbReference type="PROSITE-ProRule" id="PRU00284"/>
    </source>
</evidence>
<dbReference type="InterPro" id="IPR004090">
    <property type="entry name" value="Chemotax_Me-accpt_rcpt"/>
</dbReference>
<dbReference type="Pfam" id="PF00672">
    <property type="entry name" value="HAMP"/>
    <property type="match status" value="1"/>
</dbReference>
<dbReference type="PRINTS" id="PR00260">
    <property type="entry name" value="CHEMTRNSDUCR"/>
</dbReference>
<dbReference type="CDD" id="cd12912">
    <property type="entry name" value="PDC2_MCP_like"/>
    <property type="match status" value="1"/>
</dbReference>
<dbReference type="PANTHER" id="PTHR43531:SF11">
    <property type="entry name" value="METHYL-ACCEPTING CHEMOTAXIS PROTEIN 3"/>
    <property type="match status" value="1"/>
</dbReference>
<dbReference type="SMART" id="SM00304">
    <property type="entry name" value="HAMP"/>
    <property type="match status" value="1"/>
</dbReference>
<keyword evidence="4" id="KW-0472">Membrane</keyword>
<keyword evidence="4" id="KW-1133">Transmembrane helix</keyword>
<reference evidence="7 8" key="1">
    <citation type="submission" date="2021-03" db="EMBL/GenBank/DDBJ databases">
        <title>Caproiciproducens sp. nov. isolated from feces of cow.</title>
        <authorList>
            <person name="Choi J.-Y."/>
        </authorList>
    </citation>
    <scope>NUCLEOTIDE SEQUENCE [LARGE SCALE GENOMIC DNA]</scope>
    <source>
        <strain evidence="7 8">AGMB10547</strain>
    </source>
</reference>
<keyword evidence="3" id="KW-0807">Transducer</keyword>
<dbReference type="InterPro" id="IPR003660">
    <property type="entry name" value="HAMP_dom"/>
</dbReference>
<dbReference type="CDD" id="cd11386">
    <property type="entry name" value="MCP_signal"/>
    <property type="match status" value="1"/>
</dbReference>
<evidence type="ECO:0000313" key="7">
    <source>
        <dbReference type="EMBL" id="MBW7571374.1"/>
    </source>
</evidence>
<accession>A0ABS7DJ95</accession>
<dbReference type="SMART" id="SM00283">
    <property type="entry name" value="MA"/>
    <property type="match status" value="1"/>
</dbReference>
<dbReference type="CDD" id="cd06225">
    <property type="entry name" value="HAMP"/>
    <property type="match status" value="1"/>
</dbReference>